<dbReference type="InterPro" id="IPR056884">
    <property type="entry name" value="NPHP3-like_N"/>
</dbReference>
<gene>
    <name evidence="4" type="ORF">T069G_01970</name>
</gene>
<dbReference type="PANTHER" id="PTHR10039">
    <property type="entry name" value="AMELOGENIN"/>
    <property type="match status" value="1"/>
</dbReference>
<dbReference type="Proteomes" id="UP001140511">
    <property type="component" value="Unassembled WGS sequence"/>
</dbReference>
<dbReference type="SUPFAM" id="SSF52540">
    <property type="entry name" value="P-loop containing nucleoside triphosphate hydrolases"/>
    <property type="match status" value="1"/>
</dbReference>
<feature type="compositionally biased region" description="Polar residues" evidence="2">
    <location>
        <begin position="1059"/>
        <end position="1068"/>
    </location>
</feature>
<dbReference type="PROSITE" id="PS50837">
    <property type="entry name" value="NACHT"/>
    <property type="match status" value="1"/>
</dbReference>
<feature type="domain" description="NACHT" evidence="3">
    <location>
        <begin position="290"/>
        <end position="441"/>
    </location>
</feature>
<comment type="caution">
    <text evidence="4">The sequence shown here is derived from an EMBL/GenBank/DDBJ whole genome shotgun (WGS) entry which is preliminary data.</text>
</comment>
<proteinExistence type="predicted"/>
<dbReference type="InterPro" id="IPR027417">
    <property type="entry name" value="P-loop_NTPase"/>
</dbReference>
<dbReference type="GeneID" id="80863868"/>
<dbReference type="PANTHER" id="PTHR10039:SF14">
    <property type="entry name" value="NACHT DOMAIN-CONTAINING PROTEIN"/>
    <property type="match status" value="1"/>
</dbReference>
<dbReference type="Gene3D" id="3.40.50.300">
    <property type="entry name" value="P-loop containing nucleotide triphosphate hydrolases"/>
    <property type="match status" value="1"/>
</dbReference>
<sequence length="1299" mass="146593">MPLPPPISAPARQTIKAAFEDLDRTITPADSRDFRVSTLAQVRDAALEIEWQLAARGSLRNMRRLMPLFRGIEHYSKVIDVLCNGTPYLPWIWAPVALILRVASEYVDAFEQIIKGYSQLAESLGRFELLGNAFIRDPDFQQTLAVFYADILQFHKHAYKFVRRSGWKLLFLTTWGRFQRRFDNILEDMKRHEALIDREANARNIAESKEMRQDIRRWREQSLEQVSNLDGEEAAKQYQSIISWLNMDESDQLAIFESISAEGRKHPGTCSWVLKNPKISSWLQSKPDTSVLWLQGTPGSGKSVISTQLVNFMQASNMFVIHHFCTYLYTSSTTYEQILKSLLMQLLRKDGDLVAHVYEEFVLGKKSPTVPALERLLQLLFKSISNEPSKAEYVWIILDGLDECELEKQARIVSLMNQVASDRSSPGNTTCKVLISSRTSSILSNCLRKKQTISLSDEKGCLEEAILDNIERGIAKKADGMFLYARLVLDYLSTNIFYSGDEIMTSVNQLPEKLSDFYRKILLQILTHLDIRSENRVKSILSWIAFAKRPLKRLELLSAITFSSGDPEVTNLVPEYILDICGPLIEERGDTTLTFIHVSVKEFLQTPSSSLTITQEESFQEHGVATVSCLLSGLRIFSKVYPEQARYLRVIKGLHGFHVYATEYWTEYLLSSVKFAREDLDNTSRLLVLACKLADTLNETSYPAISEDAKSPPNGLNDRTSFLRQHPTLYKHVEAALKGRSLKRLEAELFPETNLDGTCRSSKNLAPLDGISAMLTVYQDTVRSLLDQHDYPGVTAEELELFKSQFRTSAFTCRLKSCPRATLGFESEKHCLQHEMTHIRRLRCTAADCKFPPFVSPQALKIHTSKYHSHGLLPKSIRSIQVSPQKIGILVYQKDLSDIRQNESLPQKADQKAQEGQEKRKLSFQNDEDPSNHTLSPVDPSAADTVSSTTSQFFPIYCSFPNCVNITDASFDSLCAAHLDHYQAFAKKDLDPESTESAPSTLKTIVETSEQDITPLDEPSVGRNVTPLEVLADENSEQMAKLQLPEGTDAYVTPTLTKGQIETPTGTSAAAEPNLSPSGPPSPMTPGVPIETSESHWDAEGEKKIYPSGRLMGSRKYRCQTFLWPNQGDDLYMLEMDYMHTLAADNDMKLISTGFWPRGIRVKSADEVSYLMAQNVLHHGSILHNVFVVKARSVFRQFGHLVIEGGRPVHDDYWVADARKQLKDKIMKQIESSLLQNYRIQKRFGIVAGRSVAQAANLASERHLDAKVTAYGGIENIPDDEIANIMDNALAHLGQTYNF</sequence>
<dbReference type="Pfam" id="PF24809">
    <property type="entry name" value="DUF7708"/>
    <property type="match status" value="1"/>
</dbReference>
<evidence type="ECO:0000313" key="4">
    <source>
        <dbReference type="EMBL" id="KAJ4865440.1"/>
    </source>
</evidence>
<evidence type="ECO:0000259" key="3">
    <source>
        <dbReference type="PROSITE" id="PS50837"/>
    </source>
</evidence>
<protein>
    <submittedName>
        <fullName evidence="4">Chromatin remodelling complex rsc7/Swp82 subunit domain-containing protein</fullName>
    </submittedName>
</protein>
<dbReference type="Pfam" id="PF08624">
    <property type="entry name" value="CRC_subunit"/>
    <property type="match status" value="1"/>
</dbReference>
<evidence type="ECO:0000256" key="1">
    <source>
        <dbReference type="ARBA" id="ARBA00022737"/>
    </source>
</evidence>
<dbReference type="InterPro" id="IPR007111">
    <property type="entry name" value="NACHT_NTPase"/>
</dbReference>
<evidence type="ECO:0000256" key="2">
    <source>
        <dbReference type="SAM" id="MobiDB-lite"/>
    </source>
</evidence>
<feature type="region of interest" description="Disordered" evidence="2">
    <location>
        <begin position="1059"/>
        <end position="1098"/>
    </location>
</feature>
<organism evidence="4 5">
    <name type="scientific">Trichoderma breve</name>
    <dbReference type="NCBI Taxonomy" id="2034170"/>
    <lineage>
        <taxon>Eukaryota</taxon>
        <taxon>Fungi</taxon>
        <taxon>Dikarya</taxon>
        <taxon>Ascomycota</taxon>
        <taxon>Pezizomycotina</taxon>
        <taxon>Sordariomycetes</taxon>
        <taxon>Hypocreomycetidae</taxon>
        <taxon>Hypocreales</taxon>
        <taxon>Hypocreaceae</taxon>
        <taxon>Trichoderma</taxon>
    </lineage>
</organism>
<reference evidence="4" key="1">
    <citation type="submission" date="2022-09" db="EMBL/GenBank/DDBJ databases">
        <title>Chromosome-level assembly of Trichoderma breve T069, a fungus used in development of biopesticide product.</title>
        <authorList>
            <person name="Lin R."/>
            <person name="Liu T."/>
        </authorList>
    </citation>
    <scope>NUCLEOTIDE SEQUENCE</scope>
    <source>
        <strain evidence="4">T069</strain>
    </source>
</reference>
<dbReference type="RefSeq" id="XP_056034496.1">
    <property type="nucleotide sequence ID" value="XM_056169180.1"/>
</dbReference>
<name>A0A9W9JSL5_9HYPO</name>
<accession>A0A9W9JSL5</accession>
<feature type="region of interest" description="Disordered" evidence="2">
    <location>
        <begin position="902"/>
        <end position="944"/>
    </location>
</feature>
<dbReference type="InterPro" id="IPR013933">
    <property type="entry name" value="CRC_Rsc7/Swp82"/>
</dbReference>
<keyword evidence="5" id="KW-1185">Reference proteome</keyword>
<dbReference type="InterPro" id="IPR056125">
    <property type="entry name" value="DUF7708"/>
</dbReference>
<dbReference type="EMBL" id="JAOPEN010000001">
    <property type="protein sequence ID" value="KAJ4865440.1"/>
    <property type="molecule type" value="Genomic_DNA"/>
</dbReference>
<evidence type="ECO:0000313" key="5">
    <source>
        <dbReference type="Proteomes" id="UP001140511"/>
    </source>
</evidence>
<keyword evidence="1" id="KW-0677">Repeat</keyword>
<dbReference type="Pfam" id="PF24883">
    <property type="entry name" value="NPHP3_N"/>
    <property type="match status" value="1"/>
</dbReference>
<feature type="compositionally biased region" description="Basic and acidic residues" evidence="2">
    <location>
        <begin position="909"/>
        <end position="921"/>
    </location>
</feature>